<comment type="caution">
    <text evidence="2">The sequence shown here is derived from an EMBL/GenBank/DDBJ whole genome shotgun (WGS) entry which is preliminary data.</text>
</comment>
<name>A0A836IDZ8_9TRYP</name>
<keyword evidence="3" id="KW-1185">Reference proteome</keyword>
<accession>A0A836IDZ8</accession>
<dbReference type="Proteomes" id="UP000674318">
    <property type="component" value="Chromosome 35"/>
</dbReference>
<dbReference type="KEGG" id="phet:94287332"/>
<feature type="compositionally biased region" description="Polar residues" evidence="1">
    <location>
        <begin position="84"/>
        <end position="115"/>
    </location>
</feature>
<dbReference type="RefSeq" id="XP_067753412.1">
    <property type="nucleotide sequence ID" value="XM_067897255.1"/>
</dbReference>
<organism evidence="2 3">
    <name type="scientific">Porcisia hertigi</name>
    <dbReference type="NCBI Taxonomy" id="2761500"/>
    <lineage>
        <taxon>Eukaryota</taxon>
        <taxon>Discoba</taxon>
        <taxon>Euglenozoa</taxon>
        <taxon>Kinetoplastea</taxon>
        <taxon>Metakinetoplastina</taxon>
        <taxon>Trypanosomatida</taxon>
        <taxon>Trypanosomatidae</taxon>
        <taxon>Leishmaniinae</taxon>
        <taxon>Porcisia</taxon>
    </lineage>
</organism>
<gene>
    <name evidence="2" type="ORF">JKF63_01207</name>
</gene>
<feature type="region of interest" description="Disordered" evidence="1">
    <location>
        <begin position="61"/>
        <end position="115"/>
    </location>
</feature>
<dbReference type="AlphaFoldDB" id="A0A836IDZ8"/>
<feature type="compositionally biased region" description="Basic and acidic residues" evidence="1">
    <location>
        <begin position="71"/>
        <end position="81"/>
    </location>
</feature>
<evidence type="ECO:0000313" key="3">
    <source>
        <dbReference type="Proteomes" id="UP000674318"/>
    </source>
</evidence>
<protein>
    <submittedName>
        <fullName evidence="2">Uncharacterized protein</fullName>
    </submittedName>
</protein>
<proteinExistence type="predicted"/>
<dbReference type="EMBL" id="JAFJZO010000035">
    <property type="protein sequence ID" value="KAG5492628.1"/>
    <property type="molecule type" value="Genomic_DNA"/>
</dbReference>
<evidence type="ECO:0000256" key="1">
    <source>
        <dbReference type="SAM" id="MobiDB-lite"/>
    </source>
</evidence>
<reference evidence="2 3" key="1">
    <citation type="submission" date="2021-02" db="EMBL/GenBank/DDBJ databases">
        <title>Porcisia hertigi Genome sequencing and assembly.</title>
        <authorList>
            <person name="Almutairi H."/>
            <person name="Gatherer D."/>
        </authorList>
    </citation>
    <scope>NUCLEOTIDE SEQUENCE [LARGE SCALE GENOMIC DNA]</scope>
    <source>
        <strain evidence="2 3">C119</strain>
    </source>
</reference>
<dbReference type="GeneID" id="94287332"/>
<sequence length="503" mass="54581">MACFTDPVPPLWPTPSSDSSTPALDDAKLQFATEEVRKRFSAISMTDMLAVLSMLLAHPRSRQCAGTKTDGTTKDPIHKAPPESGQTQTSARSCVGRNSTSCHQHPSSVNSSITASETSLGGWNTMDSEMDGVPLLNTPTASRLSQEWTTTLTSILDNARQYRQSADEHLTVVDVVRLSIKEWFDDVSVDAEESEKTFAASASAVLEPPGWIATLAQVRRLAEEACHTKYKALYERLCSEAEDEGDEGMATPAYVLREDDSPMAPSVVARRSSHRVATESFGIPPFSLVIQCGRGGSGTEGTVSSVNIDLDARNDGTHCNGLESNSASFVVGCEWFQWVFLARSSLACQSEPYPVVEDGLTGADAEAAAAGQQKWRQRHCIVQLLYPSEAGFSDGSDGSSDLRSAEAQYELSDPHVVLSSLLGVAMRVWCRNHPHNVAQVFRLEEDTCPQHLYDGSLFWSAWPFRDAATLHQCESAATSRSMPIPLLPGECFSHDVDLRGDGG</sequence>
<feature type="region of interest" description="Disordered" evidence="1">
    <location>
        <begin position="1"/>
        <end position="23"/>
    </location>
</feature>
<evidence type="ECO:0000313" key="2">
    <source>
        <dbReference type="EMBL" id="KAG5492628.1"/>
    </source>
</evidence>
<dbReference type="OrthoDB" id="271863at2759"/>